<comment type="caution">
    <text evidence="1">The sequence shown here is derived from an EMBL/GenBank/DDBJ whole genome shotgun (WGS) entry which is preliminary data.</text>
</comment>
<dbReference type="InterPro" id="IPR010260">
    <property type="entry name" value="AlpA"/>
</dbReference>
<accession>A0ABV4ASI1</accession>
<dbReference type="Proteomes" id="UP001562159">
    <property type="component" value="Unassembled WGS sequence"/>
</dbReference>
<organism evidence="1 2">
    <name type="scientific">Rhodanobacter humi</name>
    <dbReference type="NCBI Taxonomy" id="1888173"/>
    <lineage>
        <taxon>Bacteria</taxon>
        <taxon>Pseudomonadati</taxon>
        <taxon>Pseudomonadota</taxon>
        <taxon>Gammaproteobacteria</taxon>
        <taxon>Lysobacterales</taxon>
        <taxon>Rhodanobacteraceae</taxon>
        <taxon>Rhodanobacter</taxon>
    </lineage>
</organism>
<reference evidence="1 2" key="1">
    <citation type="submission" date="2024-07" db="EMBL/GenBank/DDBJ databases">
        <title>Molecular mechanisms and environmental adaptations of flagellar loss and biofilm growth of Rhodanobacter under environmental stress.</title>
        <authorList>
            <person name="Chen M."/>
        </authorList>
    </citation>
    <scope>NUCLEOTIDE SEQUENCE [LARGE SCALE GENOMIC DNA]</scope>
    <source>
        <strain evidence="1 2">RS22</strain>
    </source>
</reference>
<evidence type="ECO:0000313" key="2">
    <source>
        <dbReference type="Proteomes" id="UP001562159"/>
    </source>
</evidence>
<proteinExistence type="predicted"/>
<protein>
    <submittedName>
        <fullName evidence="1">Helix-turn-helix transcriptional regulator</fullName>
    </submittedName>
</protein>
<keyword evidence="2" id="KW-1185">Reference proteome</keyword>
<dbReference type="Gene3D" id="1.10.238.160">
    <property type="match status" value="1"/>
</dbReference>
<name>A0ABV4ASI1_9GAMM</name>
<dbReference type="EMBL" id="JBGBPY010000001">
    <property type="protein sequence ID" value="MEY2183180.1"/>
    <property type="molecule type" value="Genomic_DNA"/>
</dbReference>
<gene>
    <name evidence="1" type="ORF">AB7878_12205</name>
</gene>
<dbReference type="Pfam" id="PF05930">
    <property type="entry name" value="Phage_AlpA"/>
    <property type="match status" value="1"/>
</dbReference>
<evidence type="ECO:0000313" key="1">
    <source>
        <dbReference type="EMBL" id="MEY2183180.1"/>
    </source>
</evidence>
<sequence>MTNTNSSTAPDRIIAFAELKPERGISFSRVHLRRLWKAGKFPMPVQCSDRRIGWLASELDQWLANRVASRAGGDA</sequence>